<evidence type="ECO:0008006" key="4">
    <source>
        <dbReference type="Google" id="ProtNLM"/>
    </source>
</evidence>
<feature type="compositionally biased region" description="Low complexity" evidence="1">
    <location>
        <begin position="222"/>
        <end position="238"/>
    </location>
</feature>
<dbReference type="STRING" id="135208.A0A4Z0A7K3"/>
<feature type="region of interest" description="Disordered" evidence="1">
    <location>
        <begin position="210"/>
        <end position="244"/>
    </location>
</feature>
<keyword evidence="3" id="KW-1185">Reference proteome</keyword>
<organism evidence="2 3">
    <name type="scientific">Hericium alpestre</name>
    <dbReference type="NCBI Taxonomy" id="135208"/>
    <lineage>
        <taxon>Eukaryota</taxon>
        <taxon>Fungi</taxon>
        <taxon>Dikarya</taxon>
        <taxon>Basidiomycota</taxon>
        <taxon>Agaricomycotina</taxon>
        <taxon>Agaricomycetes</taxon>
        <taxon>Russulales</taxon>
        <taxon>Hericiaceae</taxon>
        <taxon>Hericium</taxon>
    </lineage>
</organism>
<dbReference type="Proteomes" id="UP000298061">
    <property type="component" value="Unassembled WGS sequence"/>
</dbReference>
<reference evidence="2 3" key="1">
    <citation type="submission" date="2019-02" db="EMBL/GenBank/DDBJ databases">
        <title>Genome sequencing of the rare red list fungi Hericium alpestre (H. flagellum).</title>
        <authorList>
            <person name="Buettner E."/>
            <person name="Kellner H."/>
        </authorList>
    </citation>
    <scope>NUCLEOTIDE SEQUENCE [LARGE SCALE GENOMIC DNA]</scope>
    <source>
        <strain evidence="2 3">DSM 108284</strain>
    </source>
</reference>
<dbReference type="EMBL" id="SFCI01000127">
    <property type="protein sequence ID" value="TFY82251.1"/>
    <property type="molecule type" value="Genomic_DNA"/>
</dbReference>
<accession>A0A4Z0A7K3</accession>
<gene>
    <name evidence="2" type="ORF">EWM64_g1753</name>
</gene>
<sequence>MGDGDDARVTGEAAGPSGRRTMDGCVVYEIGVTTASDFECLLVALDEGMSYVIDPPPFHTLAAILRAASALQFKTLQTWATRTLEQMWPSDISDLTEEPVPNAAATVILAKQCGVPKVLKRAYYELLRTSAFGQGSLDDGADAMDEDEEDEIQIISVNGRLESAMPKNATNQNKSGRTRLPHAEIVRLIETRQRLLADWVTAAAAPEPFKCSGAPSSQTDEPPAASSSAPSGSQKPPSVAGNGKPVACVAADRAANDAKWSRLVLRGQIFENYLYDPIIGLDQLCEIKWRQEGYCKKCHDARIDAWRRRQKKLWDNLDAWLGLPTGRR</sequence>
<comment type="caution">
    <text evidence="2">The sequence shown here is derived from an EMBL/GenBank/DDBJ whole genome shotgun (WGS) entry which is preliminary data.</text>
</comment>
<name>A0A4Z0A7K3_9AGAM</name>
<protein>
    <recommendedName>
        <fullName evidence="4">BTB domain-containing protein</fullName>
    </recommendedName>
</protein>
<evidence type="ECO:0000313" key="3">
    <source>
        <dbReference type="Proteomes" id="UP000298061"/>
    </source>
</evidence>
<feature type="region of interest" description="Disordered" evidence="1">
    <location>
        <begin position="159"/>
        <end position="178"/>
    </location>
</feature>
<evidence type="ECO:0000256" key="1">
    <source>
        <dbReference type="SAM" id="MobiDB-lite"/>
    </source>
</evidence>
<dbReference type="OrthoDB" id="2746456at2759"/>
<dbReference type="AlphaFoldDB" id="A0A4Z0A7K3"/>
<proteinExistence type="predicted"/>
<evidence type="ECO:0000313" key="2">
    <source>
        <dbReference type="EMBL" id="TFY82251.1"/>
    </source>
</evidence>